<dbReference type="RefSeq" id="WP_125129528.1">
    <property type="nucleotide sequence ID" value="NZ_RHJS01000002.1"/>
</dbReference>
<dbReference type="GO" id="GO:0006935">
    <property type="term" value="P:chemotaxis"/>
    <property type="evidence" value="ECO:0007669"/>
    <property type="project" value="InterPro"/>
</dbReference>
<dbReference type="PANTHER" id="PTHR32089">
    <property type="entry name" value="METHYL-ACCEPTING CHEMOTAXIS PROTEIN MCPB"/>
    <property type="match status" value="1"/>
</dbReference>
<evidence type="ECO:0000256" key="1">
    <source>
        <dbReference type="ARBA" id="ARBA00023224"/>
    </source>
</evidence>
<dbReference type="InterPro" id="IPR004090">
    <property type="entry name" value="Chemotax_Me-accpt_rcpt"/>
</dbReference>
<organism evidence="5 6">
    <name type="scientific">Schaedlerella arabinosiphila</name>
    <dbReference type="NCBI Taxonomy" id="2044587"/>
    <lineage>
        <taxon>Bacteria</taxon>
        <taxon>Bacillati</taxon>
        <taxon>Bacillota</taxon>
        <taxon>Clostridia</taxon>
        <taxon>Lachnospirales</taxon>
        <taxon>Lachnospiraceae</taxon>
        <taxon>Schaedlerella</taxon>
    </lineage>
</organism>
<evidence type="ECO:0000259" key="4">
    <source>
        <dbReference type="PROSITE" id="PS50111"/>
    </source>
</evidence>
<name>A0A3R8JT82_9FIRM</name>
<dbReference type="InterPro" id="IPR004089">
    <property type="entry name" value="MCPsignal_dom"/>
</dbReference>
<dbReference type="Pfam" id="PF00015">
    <property type="entry name" value="MCPsignal"/>
    <property type="match status" value="1"/>
</dbReference>
<protein>
    <submittedName>
        <fullName evidence="5">Chemotaxis protein</fullName>
    </submittedName>
</protein>
<dbReference type="AlphaFoldDB" id="A0A3R8JT82"/>
<dbReference type="SUPFAM" id="SSF58104">
    <property type="entry name" value="Methyl-accepting chemotaxis protein (MCP) signaling domain"/>
    <property type="match status" value="1"/>
</dbReference>
<evidence type="ECO:0000256" key="3">
    <source>
        <dbReference type="PROSITE-ProRule" id="PRU00284"/>
    </source>
</evidence>
<dbReference type="PRINTS" id="PR00260">
    <property type="entry name" value="CHEMTRNSDUCR"/>
</dbReference>
<dbReference type="Proteomes" id="UP000274920">
    <property type="component" value="Unassembled WGS sequence"/>
</dbReference>
<dbReference type="PROSITE" id="PS50111">
    <property type="entry name" value="CHEMOTAXIS_TRANSDUC_2"/>
    <property type="match status" value="1"/>
</dbReference>
<feature type="domain" description="Methyl-accepting transducer" evidence="4">
    <location>
        <begin position="60"/>
        <end position="269"/>
    </location>
</feature>
<comment type="caution">
    <text evidence="5">The sequence shown here is derived from an EMBL/GenBank/DDBJ whole genome shotgun (WGS) entry which is preliminary data.</text>
</comment>
<evidence type="ECO:0000313" key="5">
    <source>
        <dbReference type="EMBL" id="RRK34393.1"/>
    </source>
</evidence>
<dbReference type="SMART" id="SM00283">
    <property type="entry name" value="MA"/>
    <property type="match status" value="1"/>
</dbReference>
<dbReference type="GO" id="GO:0004888">
    <property type="term" value="F:transmembrane signaling receptor activity"/>
    <property type="evidence" value="ECO:0007669"/>
    <property type="project" value="InterPro"/>
</dbReference>
<dbReference type="PANTHER" id="PTHR32089:SF112">
    <property type="entry name" value="LYSOZYME-LIKE PROTEIN-RELATED"/>
    <property type="match status" value="1"/>
</dbReference>
<keyword evidence="6" id="KW-1185">Reference proteome</keyword>
<gene>
    <name evidence="5" type="ORF">EBB54_25960</name>
</gene>
<dbReference type="EMBL" id="RHJS01000002">
    <property type="protein sequence ID" value="RRK34393.1"/>
    <property type="molecule type" value="Genomic_DNA"/>
</dbReference>
<dbReference type="GO" id="GO:0007165">
    <property type="term" value="P:signal transduction"/>
    <property type="evidence" value="ECO:0007669"/>
    <property type="project" value="UniProtKB-KW"/>
</dbReference>
<reference evidence="5" key="1">
    <citation type="submission" date="2018-10" db="EMBL/GenBank/DDBJ databases">
        <title>Schaedlerella arabinophila gen. nov. sp. nov., isolated from the mouse intestinal tract and comparative analysis with the genome of the closely related altered Schaedler flora strain ASF502.</title>
        <authorList>
            <person name="Miyake S."/>
            <person name="Soh M."/>
            <person name="Seedorf H."/>
        </authorList>
    </citation>
    <scope>NUCLEOTIDE SEQUENCE [LARGE SCALE GENOMIC DNA]</scope>
    <source>
        <strain evidence="5">DSM 106076</strain>
    </source>
</reference>
<accession>A0A3R8JT82</accession>
<keyword evidence="1 3" id="KW-0807">Transducer</keyword>
<evidence type="ECO:0000313" key="6">
    <source>
        <dbReference type="Proteomes" id="UP000274920"/>
    </source>
</evidence>
<proteinExistence type="inferred from homology"/>
<sequence length="315" mass="35109">MAFWKKNRQDTKMPVHDKSLNPVLHVMKTLKDYHSELVKKEVDSLWELDRIGSSFGHVLSEAEGFQGRLQEFGQNFMSIEQVSSEFSEVKESISQSVISAQGGVEELKTSSMQVDSYFKEMETTFENLQTAVEKIKRCTDKIVSIAEQTNLLALNASIEAARAGEQGKGFAVVAVEVKKLADEIKELTGEVDSGIQDVEQGTEHLNVNINASQQALGESLDKVNETYDMFDKITQSAEGATAVHNEISNVINESKGALDMLCGFFEQIKNLNQDVMKHIRQAGRLGTTKSAMFEDIDNMMAQIPPIINEYTSEEK</sequence>
<comment type="similarity">
    <text evidence="2">Belongs to the methyl-accepting chemotaxis (MCP) protein family.</text>
</comment>
<evidence type="ECO:0000256" key="2">
    <source>
        <dbReference type="ARBA" id="ARBA00029447"/>
    </source>
</evidence>
<dbReference type="GO" id="GO:0016020">
    <property type="term" value="C:membrane"/>
    <property type="evidence" value="ECO:0007669"/>
    <property type="project" value="InterPro"/>
</dbReference>
<dbReference type="Gene3D" id="1.10.287.950">
    <property type="entry name" value="Methyl-accepting chemotaxis protein"/>
    <property type="match status" value="1"/>
</dbReference>